<comment type="caution">
    <text evidence="2">The sequence shown here is derived from an EMBL/GenBank/DDBJ whole genome shotgun (WGS) entry which is preliminary data.</text>
</comment>
<keyword evidence="3" id="KW-1185">Reference proteome</keyword>
<dbReference type="EMBL" id="CAKOFQ010007413">
    <property type="protein sequence ID" value="CAH2000594.1"/>
    <property type="molecule type" value="Genomic_DNA"/>
</dbReference>
<evidence type="ECO:0000313" key="3">
    <source>
        <dbReference type="Proteomes" id="UP001152888"/>
    </source>
</evidence>
<evidence type="ECO:0000256" key="1">
    <source>
        <dbReference type="SAM" id="Phobius"/>
    </source>
</evidence>
<dbReference type="AlphaFoldDB" id="A0A9P0LX07"/>
<name>A0A9P0LX07_ACAOB</name>
<proteinExistence type="predicted"/>
<keyword evidence="1" id="KW-1133">Transmembrane helix</keyword>
<organism evidence="2 3">
    <name type="scientific">Acanthoscelides obtectus</name>
    <name type="common">Bean weevil</name>
    <name type="synonym">Bruchus obtectus</name>
    <dbReference type="NCBI Taxonomy" id="200917"/>
    <lineage>
        <taxon>Eukaryota</taxon>
        <taxon>Metazoa</taxon>
        <taxon>Ecdysozoa</taxon>
        <taxon>Arthropoda</taxon>
        <taxon>Hexapoda</taxon>
        <taxon>Insecta</taxon>
        <taxon>Pterygota</taxon>
        <taxon>Neoptera</taxon>
        <taxon>Endopterygota</taxon>
        <taxon>Coleoptera</taxon>
        <taxon>Polyphaga</taxon>
        <taxon>Cucujiformia</taxon>
        <taxon>Chrysomeloidea</taxon>
        <taxon>Chrysomelidae</taxon>
        <taxon>Bruchinae</taxon>
        <taxon>Bruchini</taxon>
        <taxon>Acanthoscelides</taxon>
    </lineage>
</organism>
<protein>
    <submittedName>
        <fullName evidence="2">Uncharacterized protein</fullName>
    </submittedName>
</protein>
<accession>A0A9P0LX07</accession>
<evidence type="ECO:0000313" key="2">
    <source>
        <dbReference type="EMBL" id="CAH2000594.1"/>
    </source>
</evidence>
<keyword evidence="1" id="KW-0472">Membrane</keyword>
<reference evidence="2" key="1">
    <citation type="submission" date="2022-03" db="EMBL/GenBank/DDBJ databases">
        <authorList>
            <person name="Sayadi A."/>
        </authorList>
    </citation>
    <scope>NUCLEOTIDE SEQUENCE</scope>
</reference>
<feature type="transmembrane region" description="Helical" evidence="1">
    <location>
        <begin position="39"/>
        <end position="62"/>
    </location>
</feature>
<keyword evidence="1" id="KW-0812">Transmembrane</keyword>
<dbReference type="Proteomes" id="UP001152888">
    <property type="component" value="Unassembled WGS sequence"/>
</dbReference>
<sequence length="64" mass="7476">MALRIPQMNWISFELMGILLHFKNTCYMYSNGQNYIDKLILCCISFLTCFINTPTCILLFVLGF</sequence>
<gene>
    <name evidence="2" type="ORF">ACAOBT_LOCUS25664</name>
</gene>